<keyword evidence="1" id="KW-0805">Transcription regulation</keyword>
<dbReference type="RefSeq" id="WP_085896316.1">
    <property type="nucleotide sequence ID" value="NZ_CAXPGX010000032.1"/>
</dbReference>
<accession>A0A1X6Z9K4</accession>
<reference evidence="6 9" key="2">
    <citation type="submission" date="2018-03" db="EMBL/GenBank/DDBJ databases">
        <title>Genomic Encyclopedia of Archaeal and Bacterial Type Strains, Phase II (KMG-II): from individual species to whole genera.</title>
        <authorList>
            <person name="Goeker M."/>
        </authorList>
    </citation>
    <scope>NUCLEOTIDE SEQUENCE [LARGE SCALE GENOMIC DNA]</scope>
    <source>
        <strain evidence="6 9">DSM 29956</strain>
    </source>
</reference>
<keyword evidence="9" id="KW-1185">Reference proteome</keyword>
<evidence type="ECO:0000256" key="1">
    <source>
        <dbReference type="ARBA" id="ARBA00023015"/>
    </source>
</evidence>
<dbReference type="EMBL" id="FWFY01000005">
    <property type="protein sequence ID" value="SLN44947.1"/>
    <property type="molecule type" value="Genomic_DNA"/>
</dbReference>
<dbReference type="InterPro" id="IPR036390">
    <property type="entry name" value="WH_DNA-bd_sf"/>
</dbReference>
<dbReference type="Proteomes" id="UP000193495">
    <property type="component" value="Unassembled WGS sequence"/>
</dbReference>
<dbReference type="InterPro" id="IPR050707">
    <property type="entry name" value="HTH_MetabolicPath_Reg"/>
</dbReference>
<dbReference type="Gene3D" id="3.30.450.40">
    <property type="match status" value="1"/>
</dbReference>
<dbReference type="Pfam" id="PF09339">
    <property type="entry name" value="HTH_IclR"/>
    <property type="match status" value="1"/>
</dbReference>
<dbReference type="GO" id="GO:0003677">
    <property type="term" value="F:DNA binding"/>
    <property type="evidence" value="ECO:0007669"/>
    <property type="project" value="UniProtKB-KW"/>
</dbReference>
<dbReference type="SUPFAM" id="SSF46785">
    <property type="entry name" value="Winged helix' DNA-binding domain"/>
    <property type="match status" value="1"/>
</dbReference>
<keyword evidence="3" id="KW-0804">Transcription</keyword>
<keyword evidence="2" id="KW-0238">DNA-binding</keyword>
<dbReference type="PANTHER" id="PTHR30136:SF34">
    <property type="entry name" value="TRANSCRIPTIONAL REGULATOR"/>
    <property type="match status" value="1"/>
</dbReference>
<dbReference type="EMBL" id="PYGB01000005">
    <property type="protein sequence ID" value="PSK86496.1"/>
    <property type="molecule type" value="Genomic_DNA"/>
</dbReference>
<proteinExistence type="predicted"/>
<dbReference type="OrthoDB" id="9807558at2"/>
<organism evidence="7 8">
    <name type="scientific">Limimaricola soesokkakensis</name>
    <dbReference type="NCBI Taxonomy" id="1343159"/>
    <lineage>
        <taxon>Bacteria</taxon>
        <taxon>Pseudomonadati</taxon>
        <taxon>Pseudomonadota</taxon>
        <taxon>Alphaproteobacteria</taxon>
        <taxon>Rhodobacterales</taxon>
        <taxon>Paracoccaceae</taxon>
        <taxon>Limimaricola</taxon>
    </lineage>
</organism>
<feature type="domain" description="HTH iclR-type" evidence="4">
    <location>
        <begin position="10"/>
        <end position="72"/>
    </location>
</feature>
<name>A0A1X6Z9K4_9RHOB</name>
<dbReference type="InterPro" id="IPR005471">
    <property type="entry name" value="Tscrpt_reg_IclR_N"/>
</dbReference>
<dbReference type="Proteomes" id="UP000240624">
    <property type="component" value="Unassembled WGS sequence"/>
</dbReference>
<dbReference type="SMART" id="SM00346">
    <property type="entry name" value="HTH_ICLR"/>
    <property type="match status" value="1"/>
</dbReference>
<dbReference type="PANTHER" id="PTHR30136">
    <property type="entry name" value="HELIX-TURN-HELIX TRANSCRIPTIONAL REGULATOR, ICLR FAMILY"/>
    <property type="match status" value="1"/>
</dbReference>
<evidence type="ECO:0000256" key="3">
    <source>
        <dbReference type="ARBA" id="ARBA00023163"/>
    </source>
</evidence>
<dbReference type="SUPFAM" id="SSF55781">
    <property type="entry name" value="GAF domain-like"/>
    <property type="match status" value="1"/>
</dbReference>
<gene>
    <name evidence="7" type="primary">pcaR_3</name>
    <name evidence="6" type="ORF">CLV79_105203</name>
    <name evidence="7" type="ORF">LOS8367_01969</name>
</gene>
<evidence type="ECO:0000313" key="9">
    <source>
        <dbReference type="Proteomes" id="UP000240624"/>
    </source>
</evidence>
<dbReference type="Gene3D" id="1.10.10.10">
    <property type="entry name" value="Winged helix-like DNA-binding domain superfamily/Winged helix DNA-binding domain"/>
    <property type="match status" value="1"/>
</dbReference>
<dbReference type="InterPro" id="IPR029016">
    <property type="entry name" value="GAF-like_dom_sf"/>
</dbReference>
<dbReference type="Pfam" id="PF01614">
    <property type="entry name" value="IclR_C"/>
    <property type="match status" value="1"/>
</dbReference>
<evidence type="ECO:0000259" key="4">
    <source>
        <dbReference type="PROSITE" id="PS51077"/>
    </source>
</evidence>
<feature type="domain" description="IclR-ED" evidence="5">
    <location>
        <begin position="73"/>
        <end position="257"/>
    </location>
</feature>
<dbReference type="PROSITE" id="PS51077">
    <property type="entry name" value="HTH_ICLR"/>
    <property type="match status" value="1"/>
</dbReference>
<evidence type="ECO:0000313" key="8">
    <source>
        <dbReference type="Proteomes" id="UP000193495"/>
    </source>
</evidence>
<evidence type="ECO:0000313" key="7">
    <source>
        <dbReference type="EMBL" id="SLN44947.1"/>
    </source>
</evidence>
<protein>
    <submittedName>
        <fullName evidence="6">IclR family transcriptional regulator</fullName>
    </submittedName>
    <submittedName>
        <fullName evidence="7">Pca regulon regulatory protein</fullName>
    </submittedName>
</protein>
<dbReference type="PROSITE" id="PS51078">
    <property type="entry name" value="ICLR_ED"/>
    <property type="match status" value="1"/>
</dbReference>
<dbReference type="AlphaFoldDB" id="A0A1X6Z9K4"/>
<dbReference type="InterPro" id="IPR014757">
    <property type="entry name" value="Tscrpt_reg_IclR_C"/>
</dbReference>
<reference evidence="7 8" key="1">
    <citation type="submission" date="2017-03" db="EMBL/GenBank/DDBJ databases">
        <authorList>
            <person name="Afonso C.L."/>
            <person name="Miller P.J."/>
            <person name="Scott M.A."/>
            <person name="Spackman E."/>
            <person name="Goraichik I."/>
            <person name="Dimitrov K.M."/>
            <person name="Suarez D.L."/>
            <person name="Swayne D.E."/>
        </authorList>
    </citation>
    <scope>NUCLEOTIDE SEQUENCE [LARGE SCALE GENOMIC DNA]</scope>
    <source>
        <strain evidence="7 8">CECT 8367</strain>
    </source>
</reference>
<evidence type="ECO:0000256" key="2">
    <source>
        <dbReference type="ARBA" id="ARBA00023125"/>
    </source>
</evidence>
<dbReference type="GO" id="GO:0003700">
    <property type="term" value="F:DNA-binding transcription factor activity"/>
    <property type="evidence" value="ECO:0007669"/>
    <property type="project" value="TreeGrafter"/>
</dbReference>
<dbReference type="GO" id="GO:0045892">
    <property type="term" value="P:negative regulation of DNA-templated transcription"/>
    <property type="evidence" value="ECO:0007669"/>
    <property type="project" value="TreeGrafter"/>
</dbReference>
<evidence type="ECO:0000259" key="5">
    <source>
        <dbReference type="PROSITE" id="PS51078"/>
    </source>
</evidence>
<evidence type="ECO:0000313" key="6">
    <source>
        <dbReference type="EMBL" id="PSK86496.1"/>
    </source>
</evidence>
<sequence>MTRKTDTLYVNALAKGLQVLRAFDEANSEMSLSQIAARTGLDKSAVQRLANTLHLEGFLEKDSGTRRFRPSHAWLELAYAYYWSDPLVPQAMPKLIELSQQIGETINMAELSGEHIIYVSRLPTKRSYFAATIIGRKLPALSTSAGRAILSTWPEAEWRAAVADWPLKSFTPRTTLDRDEIADSIARIAQDGYAISCNQMILNEIGLAAPIWGPDGRARAAVQCSVSSYRWDEDMLREKVLPVLLETANAISPMGQG</sequence>
<dbReference type="InterPro" id="IPR036388">
    <property type="entry name" value="WH-like_DNA-bd_sf"/>
</dbReference>